<proteinExistence type="inferred from homology"/>
<protein>
    <recommendedName>
        <fullName evidence="3">Tify domain-containing protein</fullName>
    </recommendedName>
</protein>
<evidence type="ECO:0000313" key="5">
    <source>
        <dbReference type="Proteomes" id="UP001497444"/>
    </source>
</evidence>
<feature type="region of interest" description="Disordered" evidence="2">
    <location>
        <begin position="1"/>
        <end position="92"/>
    </location>
</feature>
<name>A0ABP0X343_9BRYO</name>
<keyword evidence="5" id="KW-1185">Reference proteome</keyword>
<dbReference type="Proteomes" id="UP001497444">
    <property type="component" value="Chromosome 5"/>
</dbReference>
<feature type="compositionally biased region" description="Polar residues" evidence="2">
    <location>
        <begin position="376"/>
        <end position="394"/>
    </location>
</feature>
<dbReference type="PANTHER" id="PTHR33077:SF60">
    <property type="entry name" value="TIFY DOMAIN-CONTAINING PROTEIN"/>
    <property type="match status" value="1"/>
</dbReference>
<dbReference type="PROSITE" id="PS51320">
    <property type="entry name" value="TIFY"/>
    <property type="match status" value="1"/>
</dbReference>
<evidence type="ECO:0000259" key="3">
    <source>
        <dbReference type="PROSITE" id="PS51320"/>
    </source>
</evidence>
<feature type="compositionally biased region" description="Polar residues" evidence="2">
    <location>
        <begin position="34"/>
        <end position="48"/>
    </location>
</feature>
<organism evidence="4 5">
    <name type="scientific">Sphagnum jensenii</name>
    <dbReference type="NCBI Taxonomy" id="128206"/>
    <lineage>
        <taxon>Eukaryota</taxon>
        <taxon>Viridiplantae</taxon>
        <taxon>Streptophyta</taxon>
        <taxon>Embryophyta</taxon>
        <taxon>Bryophyta</taxon>
        <taxon>Sphagnophytina</taxon>
        <taxon>Sphagnopsida</taxon>
        <taxon>Sphagnales</taxon>
        <taxon>Sphagnaceae</taxon>
        <taxon>Sphagnum</taxon>
    </lineage>
</organism>
<dbReference type="Pfam" id="PF06200">
    <property type="entry name" value="tify"/>
    <property type="match status" value="1"/>
</dbReference>
<feature type="region of interest" description="Disordered" evidence="2">
    <location>
        <begin position="335"/>
        <end position="364"/>
    </location>
</feature>
<feature type="region of interest" description="Disordered" evidence="2">
    <location>
        <begin position="376"/>
        <end position="456"/>
    </location>
</feature>
<dbReference type="InterPro" id="IPR010399">
    <property type="entry name" value="Tify_dom"/>
</dbReference>
<dbReference type="PANTHER" id="PTHR33077">
    <property type="entry name" value="PROTEIN TIFY 4A-RELATED-RELATED"/>
    <property type="match status" value="1"/>
</dbReference>
<dbReference type="SMART" id="SM00979">
    <property type="entry name" value="TIFY"/>
    <property type="match status" value="1"/>
</dbReference>
<dbReference type="Pfam" id="PF09425">
    <property type="entry name" value="Jas_motif"/>
    <property type="match status" value="1"/>
</dbReference>
<evidence type="ECO:0000313" key="4">
    <source>
        <dbReference type="EMBL" id="CAK9273092.1"/>
    </source>
</evidence>
<accession>A0ABP0X343</accession>
<comment type="similarity">
    <text evidence="1">Belongs to the TIFY/JAZ family.</text>
</comment>
<dbReference type="InterPro" id="IPR040390">
    <property type="entry name" value="TIFY/JAZ"/>
</dbReference>
<evidence type="ECO:0000256" key="1">
    <source>
        <dbReference type="ARBA" id="ARBA00008614"/>
    </source>
</evidence>
<feature type="compositionally biased region" description="Basic and acidic residues" evidence="2">
    <location>
        <begin position="8"/>
        <end position="20"/>
    </location>
</feature>
<gene>
    <name evidence="4" type="ORF">CSSPJE1EN1_LOCUS18570</name>
</gene>
<sequence>MATAVKTSEIEKAEAKEESVSHLLQGDHVASKGMQLSTSWSYTQVPREQQQQQQQGASSEDDKEDKRRQDTLQGWHLQSVQQNDKNKSHAPGMTQNAALETLSYRNEAQRGGQPSVLASAEMPFLVLIPDTQPQPAAAIQSRGVASPVPVHFRMVNDSSGLEKGATMDSHQPQMQHSRQDATIQNGTLSRQAQVGGADAHRPTAQLTIFYAGMVHVYDDIPPSKAQAIMLLAGSGNAWSSNRINLPGRGATAQLFSAPNPQLGPSTSVPPVAQAAKAAMTGLPWPVLPKLAANVIPRSPIAKTVDVVKELPQARQASLARFLENRKDRVRMKAAPYRIMKEGSSTPPCNKSPGPPCSRPQTWSSSPALMVGISHQNAQATQLKRDPSCTSSGSEPNSPTRAPPTPPQQSIAGDNIAGSSSGGRDLERKPNSTECQSESLLHKASQESGEAMVVDAS</sequence>
<dbReference type="EMBL" id="OZ020100">
    <property type="protein sequence ID" value="CAK9273092.1"/>
    <property type="molecule type" value="Genomic_DNA"/>
</dbReference>
<evidence type="ECO:0000256" key="2">
    <source>
        <dbReference type="SAM" id="MobiDB-lite"/>
    </source>
</evidence>
<feature type="domain" description="Tify" evidence="3">
    <location>
        <begin position="199"/>
        <end position="234"/>
    </location>
</feature>
<dbReference type="InterPro" id="IPR018467">
    <property type="entry name" value="CCT_CS"/>
</dbReference>
<reference evidence="4" key="1">
    <citation type="submission" date="2024-02" db="EMBL/GenBank/DDBJ databases">
        <authorList>
            <consortium name="ELIXIR-Norway"/>
            <consortium name="Elixir Norway"/>
        </authorList>
    </citation>
    <scope>NUCLEOTIDE SEQUENCE</scope>
</reference>